<keyword evidence="4" id="KW-1185">Reference proteome</keyword>
<protein>
    <submittedName>
        <fullName evidence="3">Aldo/keto reductase</fullName>
    </submittedName>
</protein>
<proteinExistence type="predicted"/>
<dbReference type="AlphaFoldDB" id="A0A640WDE3"/>
<dbReference type="Proteomes" id="UP000466024">
    <property type="component" value="Unassembled WGS sequence"/>
</dbReference>
<reference evidence="3 4" key="1">
    <citation type="submission" date="2019-08" db="EMBL/GenBank/DDBJ databases">
        <title>Bioinformatics analysis of the strain L3 and L5.</title>
        <authorList>
            <person name="Li X."/>
        </authorList>
    </citation>
    <scope>NUCLEOTIDE SEQUENCE [LARGE SCALE GENOMIC DNA]</scope>
    <source>
        <strain evidence="3 4">L3</strain>
    </source>
</reference>
<dbReference type="PANTHER" id="PTHR43364">
    <property type="entry name" value="NADH-SPECIFIC METHYLGLYOXAL REDUCTASE-RELATED"/>
    <property type="match status" value="1"/>
</dbReference>
<dbReference type="Pfam" id="PF00248">
    <property type="entry name" value="Aldo_ket_red"/>
    <property type="match status" value="1"/>
</dbReference>
<evidence type="ECO:0000256" key="1">
    <source>
        <dbReference type="ARBA" id="ARBA00023002"/>
    </source>
</evidence>
<dbReference type="Gene3D" id="3.20.20.100">
    <property type="entry name" value="NADP-dependent oxidoreductase domain"/>
    <property type="match status" value="1"/>
</dbReference>
<evidence type="ECO:0000259" key="2">
    <source>
        <dbReference type="Pfam" id="PF00248"/>
    </source>
</evidence>
<dbReference type="PANTHER" id="PTHR43364:SF18">
    <property type="entry name" value="OXIDOREDUCTASE"/>
    <property type="match status" value="1"/>
</dbReference>
<dbReference type="RefSeq" id="WP_149435641.1">
    <property type="nucleotide sequence ID" value="NZ_VTPX01000006.1"/>
</dbReference>
<accession>A0A640WDE3</accession>
<dbReference type="FunFam" id="3.20.20.100:FF:000004">
    <property type="entry name" value="Oxidoreductase, aldo/keto reductase"/>
    <property type="match status" value="1"/>
</dbReference>
<sequence>MDYRPLGNSGLMVSTLTLGTVPFGGANGFEKAASVDVKGARKLLDIAFDAGVNLIDTADLYSMGLAEEITGKALGGKRNDIILATKGRSPLGDNPNASGASRYHLMRAVEASLERLGTDHIDLYQLHNWDGVTPIEETLEAMHHLVASGKVRYWGTSNYTGWQMMKTLGKAELHGFNKPISQQIYYTPESREAEYELMPLALDQNLGSLIWGPLGEGFLTGKVRRGQKTPPDTRQGNGWPEPYVHDMERAYDIIEALAAIGEAHNCSIPRACLAWLKDRPGVTSLIVGARSEEHLRDNLAAADLELSQEEHQRLERLTRPAPLYPYWHRVVSGMDRLDPAEKPFLDGFGETIKNRTDERSAQ</sequence>
<dbReference type="CDD" id="cd19091">
    <property type="entry name" value="AKR_PsAKR"/>
    <property type="match status" value="1"/>
</dbReference>
<evidence type="ECO:0000313" key="3">
    <source>
        <dbReference type="EMBL" id="KAA0017791.1"/>
    </source>
</evidence>
<dbReference type="GO" id="GO:0016491">
    <property type="term" value="F:oxidoreductase activity"/>
    <property type="evidence" value="ECO:0007669"/>
    <property type="project" value="UniProtKB-KW"/>
</dbReference>
<feature type="domain" description="NADP-dependent oxidoreductase" evidence="2">
    <location>
        <begin position="16"/>
        <end position="317"/>
    </location>
</feature>
<gene>
    <name evidence="3" type="ORF">F0A16_11985</name>
</gene>
<dbReference type="InterPro" id="IPR023210">
    <property type="entry name" value="NADP_OxRdtase_dom"/>
</dbReference>
<keyword evidence="1" id="KW-0560">Oxidoreductase</keyword>
<dbReference type="EMBL" id="VTPX01000006">
    <property type="protein sequence ID" value="KAA0017791.1"/>
    <property type="molecule type" value="Genomic_DNA"/>
</dbReference>
<comment type="caution">
    <text evidence="3">The sequence shown here is derived from an EMBL/GenBank/DDBJ whole genome shotgun (WGS) entry which is preliminary data.</text>
</comment>
<evidence type="ECO:0000313" key="4">
    <source>
        <dbReference type="Proteomes" id="UP000466024"/>
    </source>
</evidence>
<organism evidence="3 4">
    <name type="scientific">Salinicola corii</name>
    <dbReference type="NCBI Taxonomy" id="2606937"/>
    <lineage>
        <taxon>Bacteria</taxon>
        <taxon>Pseudomonadati</taxon>
        <taxon>Pseudomonadota</taxon>
        <taxon>Gammaproteobacteria</taxon>
        <taxon>Oceanospirillales</taxon>
        <taxon>Halomonadaceae</taxon>
        <taxon>Salinicola</taxon>
    </lineage>
</organism>
<dbReference type="InterPro" id="IPR050523">
    <property type="entry name" value="AKR_Detox_Biosynth"/>
</dbReference>
<name>A0A640WDE3_9GAMM</name>
<dbReference type="SUPFAM" id="SSF51430">
    <property type="entry name" value="NAD(P)-linked oxidoreductase"/>
    <property type="match status" value="1"/>
</dbReference>
<dbReference type="InterPro" id="IPR036812">
    <property type="entry name" value="NAD(P)_OxRdtase_dom_sf"/>
</dbReference>
<dbReference type="GO" id="GO:0005829">
    <property type="term" value="C:cytosol"/>
    <property type="evidence" value="ECO:0007669"/>
    <property type="project" value="TreeGrafter"/>
</dbReference>